<keyword evidence="5" id="KW-0521">NADP</keyword>
<dbReference type="CDD" id="cd02135">
    <property type="entry name" value="YdjA-like"/>
    <property type="match status" value="1"/>
</dbReference>
<evidence type="ECO:0000256" key="4">
    <source>
        <dbReference type="ARBA" id="ARBA00022643"/>
    </source>
</evidence>
<comment type="similarity">
    <text evidence="2">Belongs to the nitroreductase family.</text>
</comment>
<evidence type="ECO:0000256" key="2">
    <source>
        <dbReference type="ARBA" id="ARBA00007118"/>
    </source>
</evidence>
<dbReference type="Proteomes" id="UP000615455">
    <property type="component" value="Unassembled WGS sequence"/>
</dbReference>
<gene>
    <name evidence="9" type="ORF">GCM10008018_62430</name>
</gene>
<accession>A0ABQ1FFI5</accession>
<sequence>MSIADVIQARRTIRRFNEKSVSVELINELLDIAVWAPNHGMREPWRFICAASDPAKEQLAEGVVRAISELKRYKWLPGKLKEMYKQKMQQIPAILFVVVKQDKNRLKREEDFAASCALIQNLQLCAWERGIGMIWSMEDTVCGNPTLCKDIGVGSEECVVGMLYMGYFDHIPKSKSRTPAKKKMTVL</sequence>
<dbReference type="InterPro" id="IPR052530">
    <property type="entry name" value="NAD(P)H_nitroreductase"/>
</dbReference>
<evidence type="ECO:0000256" key="7">
    <source>
        <dbReference type="ARBA" id="ARBA00023027"/>
    </source>
</evidence>
<reference evidence="10" key="1">
    <citation type="journal article" date="2019" name="Int. J. Syst. Evol. Microbiol.">
        <title>The Global Catalogue of Microorganisms (GCM) 10K type strain sequencing project: providing services to taxonomists for standard genome sequencing and annotation.</title>
        <authorList>
            <consortium name="The Broad Institute Genomics Platform"/>
            <consortium name="The Broad Institute Genome Sequencing Center for Infectious Disease"/>
            <person name="Wu L."/>
            <person name="Ma J."/>
        </authorList>
    </citation>
    <scope>NUCLEOTIDE SEQUENCE [LARGE SCALE GENOMIC DNA]</scope>
    <source>
        <strain evidence="10">CGMCC 1.15043</strain>
    </source>
</reference>
<evidence type="ECO:0000313" key="10">
    <source>
        <dbReference type="Proteomes" id="UP000615455"/>
    </source>
</evidence>
<dbReference type="SUPFAM" id="SSF55469">
    <property type="entry name" value="FMN-dependent nitroreductase-like"/>
    <property type="match status" value="1"/>
</dbReference>
<dbReference type="PANTHER" id="PTHR43821">
    <property type="entry name" value="NAD(P)H NITROREDUCTASE YDJA-RELATED"/>
    <property type="match status" value="1"/>
</dbReference>
<evidence type="ECO:0000259" key="8">
    <source>
        <dbReference type="Pfam" id="PF00881"/>
    </source>
</evidence>
<dbReference type="Gene3D" id="3.40.109.10">
    <property type="entry name" value="NADH Oxidase"/>
    <property type="match status" value="1"/>
</dbReference>
<organism evidence="9 10">
    <name type="scientific">Paenibacillus marchantiophytorum</name>
    <dbReference type="NCBI Taxonomy" id="1619310"/>
    <lineage>
        <taxon>Bacteria</taxon>
        <taxon>Bacillati</taxon>
        <taxon>Bacillota</taxon>
        <taxon>Bacilli</taxon>
        <taxon>Bacillales</taxon>
        <taxon>Paenibacillaceae</taxon>
        <taxon>Paenibacillus</taxon>
    </lineage>
</organism>
<dbReference type="InterPro" id="IPR026021">
    <property type="entry name" value="YdjA-like"/>
</dbReference>
<evidence type="ECO:0000256" key="3">
    <source>
        <dbReference type="ARBA" id="ARBA00022630"/>
    </source>
</evidence>
<evidence type="ECO:0000256" key="1">
    <source>
        <dbReference type="ARBA" id="ARBA00001917"/>
    </source>
</evidence>
<name>A0ABQ1FFI5_9BACL</name>
<comment type="caution">
    <text evidence="9">The sequence shown here is derived from an EMBL/GenBank/DDBJ whole genome shotgun (WGS) entry which is preliminary data.</text>
</comment>
<evidence type="ECO:0000256" key="6">
    <source>
        <dbReference type="ARBA" id="ARBA00023002"/>
    </source>
</evidence>
<comment type="cofactor">
    <cofactor evidence="1">
        <name>FMN</name>
        <dbReference type="ChEBI" id="CHEBI:58210"/>
    </cofactor>
</comment>
<dbReference type="RefSeq" id="WP_189019269.1">
    <property type="nucleotide sequence ID" value="NZ_BMHE01000054.1"/>
</dbReference>
<keyword evidence="10" id="KW-1185">Reference proteome</keyword>
<dbReference type="EMBL" id="BMHE01000054">
    <property type="protein sequence ID" value="GGA08264.1"/>
    <property type="molecule type" value="Genomic_DNA"/>
</dbReference>
<dbReference type="InterPro" id="IPR029479">
    <property type="entry name" value="Nitroreductase"/>
</dbReference>
<keyword evidence="6" id="KW-0560">Oxidoreductase</keyword>
<proteinExistence type="inferred from homology"/>
<keyword evidence="3" id="KW-0285">Flavoprotein</keyword>
<evidence type="ECO:0000256" key="5">
    <source>
        <dbReference type="ARBA" id="ARBA00022857"/>
    </source>
</evidence>
<dbReference type="Pfam" id="PF00881">
    <property type="entry name" value="Nitroreductase"/>
    <property type="match status" value="1"/>
</dbReference>
<protein>
    <submittedName>
        <fullName evidence="9">Nitroreductase</fullName>
    </submittedName>
</protein>
<feature type="domain" description="Nitroreductase" evidence="8">
    <location>
        <begin position="7"/>
        <end position="167"/>
    </location>
</feature>
<keyword evidence="7" id="KW-0520">NAD</keyword>
<dbReference type="PANTHER" id="PTHR43821:SF1">
    <property type="entry name" value="NAD(P)H NITROREDUCTASE YDJA-RELATED"/>
    <property type="match status" value="1"/>
</dbReference>
<dbReference type="InterPro" id="IPR000415">
    <property type="entry name" value="Nitroreductase-like"/>
</dbReference>
<keyword evidence="4" id="KW-0288">FMN</keyword>
<evidence type="ECO:0000313" key="9">
    <source>
        <dbReference type="EMBL" id="GGA08264.1"/>
    </source>
</evidence>